<dbReference type="Proteomes" id="UP000823858">
    <property type="component" value="Unassembled WGS sequence"/>
</dbReference>
<evidence type="ECO:0000256" key="3">
    <source>
        <dbReference type="ARBA" id="ARBA00022553"/>
    </source>
</evidence>
<keyword evidence="3 6" id="KW-0597">Phosphoprotein</keyword>
<comment type="subcellular location">
    <subcellularLocation>
        <location evidence="1">Cytoplasm</location>
    </subcellularLocation>
</comment>
<evidence type="ECO:0000256" key="5">
    <source>
        <dbReference type="NCBIfam" id="TIGR03130"/>
    </source>
</evidence>
<evidence type="ECO:0000256" key="4">
    <source>
        <dbReference type="ARBA" id="ARBA00022679"/>
    </source>
</evidence>
<dbReference type="InterPro" id="IPR011762">
    <property type="entry name" value="COA_CT_N"/>
</dbReference>
<keyword evidence="8" id="KW-0456">Lyase</keyword>
<dbReference type="Pfam" id="PF06857">
    <property type="entry name" value="ACP"/>
    <property type="match status" value="1"/>
</dbReference>
<reference evidence="8" key="2">
    <citation type="submission" date="2021-04" db="EMBL/GenBank/DDBJ databases">
        <authorList>
            <person name="Gilroy R."/>
        </authorList>
    </citation>
    <scope>NUCLEOTIDE SEQUENCE</scope>
    <source>
        <strain evidence="8">ChiHjej13B12-4958</strain>
    </source>
</reference>
<dbReference type="InterPro" id="IPR009662">
    <property type="entry name" value="Malonate_deCO2ase_dsu"/>
</dbReference>
<name>A0A9D2QGT3_9CORY</name>
<dbReference type="GO" id="GO:0016831">
    <property type="term" value="F:carboxy-lyase activity"/>
    <property type="evidence" value="ECO:0007669"/>
    <property type="project" value="InterPro"/>
</dbReference>
<dbReference type="GO" id="GO:0006633">
    <property type="term" value="P:fatty acid biosynthetic process"/>
    <property type="evidence" value="ECO:0007669"/>
    <property type="project" value="TreeGrafter"/>
</dbReference>
<sequence length="372" mass="38745">MQLITGTYSSGTRIDRDVHIGVVGSGDLEVLLTSPSEPGTTTVRVRTSVDGFDITWRRVLDRFFESNDIACDVEINDFGATPGMVSVRLSQAFDLASHEDASSAADPTRGSDGMPFTELTARQRAAAILDPGTWREILGPSDHVESSHLEPQGIVPAADDGAVIARGTIDGTPAAVVALEGRFQGGGIGEVSGAKIAAVLERALVDAEAGQPVKVVLLLETGGIRLQEANLGLLAIAEIHAGIVALQRHTPVTAVIAGMVGCFGGMGIAAGLCDHIVMTRAGRLSLNGPEVIETEAGIEEFNSSDRGTVWAVTGGEHRVNTGRADDLVADTADAVRDAVIACGTDPATVHRADKVDDLLAELADTTTERTAR</sequence>
<dbReference type="PROSITE" id="PS50980">
    <property type="entry name" value="COA_CT_NTER"/>
    <property type="match status" value="1"/>
</dbReference>
<evidence type="ECO:0000256" key="1">
    <source>
        <dbReference type="ARBA" id="ARBA00004496"/>
    </source>
</evidence>
<dbReference type="PANTHER" id="PTHR42995:SF1">
    <property type="entry name" value="MALONATE DECARBOXYLASE BETA SUBUNIT"/>
    <property type="match status" value="1"/>
</dbReference>
<organism evidence="8 9">
    <name type="scientific">Candidatus Corynebacterium faecigallinarum</name>
    <dbReference type="NCBI Taxonomy" id="2838528"/>
    <lineage>
        <taxon>Bacteria</taxon>
        <taxon>Bacillati</taxon>
        <taxon>Actinomycetota</taxon>
        <taxon>Actinomycetes</taxon>
        <taxon>Mycobacteriales</taxon>
        <taxon>Corynebacteriaceae</taxon>
        <taxon>Corynebacterium</taxon>
    </lineage>
</organism>
<gene>
    <name evidence="8" type="ORF">H9751_09730</name>
</gene>
<dbReference type="NCBIfam" id="TIGR03130">
    <property type="entry name" value="malonate_delta"/>
    <property type="match status" value="1"/>
</dbReference>
<proteinExistence type="inferred from homology"/>
<dbReference type="GO" id="GO:0005737">
    <property type="term" value="C:cytoplasm"/>
    <property type="evidence" value="ECO:0007669"/>
    <property type="project" value="UniProtKB-SubCell"/>
</dbReference>
<protein>
    <recommendedName>
        <fullName evidence="5">Malonate decarboxylase acyl carrier protein</fullName>
    </recommendedName>
</protein>
<keyword evidence="2" id="KW-0963">Cytoplasm</keyword>
<dbReference type="EMBL" id="DWVP01000023">
    <property type="protein sequence ID" value="HJC85804.1"/>
    <property type="molecule type" value="Genomic_DNA"/>
</dbReference>
<dbReference type="InterPro" id="IPR029045">
    <property type="entry name" value="ClpP/crotonase-like_dom_sf"/>
</dbReference>
<accession>A0A9D2QGT3</accession>
<dbReference type="AlphaFoldDB" id="A0A9D2QGT3"/>
<evidence type="ECO:0000256" key="2">
    <source>
        <dbReference type="ARBA" id="ARBA00022490"/>
    </source>
</evidence>
<evidence type="ECO:0000313" key="9">
    <source>
        <dbReference type="Proteomes" id="UP000823858"/>
    </source>
</evidence>
<dbReference type="NCBIfam" id="NF005530">
    <property type="entry name" value="PRK07189.1"/>
    <property type="match status" value="1"/>
</dbReference>
<dbReference type="NCBIfam" id="TIGR03133">
    <property type="entry name" value="malonate_beta"/>
    <property type="match status" value="1"/>
</dbReference>
<evidence type="ECO:0000259" key="7">
    <source>
        <dbReference type="PROSITE" id="PS50980"/>
    </source>
</evidence>
<dbReference type="InterPro" id="IPR034733">
    <property type="entry name" value="AcCoA_carboxyl_beta"/>
</dbReference>
<dbReference type="InterPro" id="IPR023439">
    <property type="entry name" value="Mal_deCO2ase/Cit_lyase_ACP"/>
</dbReference>
<feature type="modified residue" description="O-(phosphoribosyl dephospho-coenzyme A)serine" evidence="6">
    <location>
        <position position="25"/>
    </location>
</feature>
<dbReference type="HAMAP" id="MF_00710">
    <property type="entry name" value="Malonate_deCO2ase_dsu"/>
    <property type="match status" value="1"/>
</dbReference>
<dbReference type="GO" id="GO:2001295">
    <property type="term" value="P:malonyl-CoA biosynthetic process"/>
    <property type="evidence" value="ECO:0007669"/>
    <property type="project" value="TreeGrafter"/>
</dbReference>
<evidence type="ECO:0000256" key="6">
    <source>
        <dbReference type="PIRSR" id="PIRSR609662-50"/>
    </source>
</evidence>
<dbReference type="SUPFAM" id="SSF52096">
    <property type="entry name" value="ClpP/crotonase"/>
    <property type="match status" value="1"/>
</dbReference>
<dbReference type="GO" id="GO:0016740">
    <property type="term" value="F:transferase activity"/>
    <property type="evidence" value="ECO:0007669"/>
    <property type="project" value="UniProtKB-KW"/>
</dbReference>
<feature type="domain" description="CoA carboxyltransferase N-terminal" evidence="7">
    <location>
        <begin position="82"/>
        <end position="351"/>
    </location>
</feature>
<dbReference type="GO" id="GO:0005975">
    <property type="term" value="P:carbohydrate metabolic process"/>
    <property type="evidence" value="ECO:0007669"/>
    <property type="project" value="InterPro"/>
</dbReference>
<comment type="PTM">
    <text evidence="6">Covalently binds the prosthetic group of malonate decarboxylase.</text>
</comment>
<dbReference type="Pfam" id="PF01039">
    <property type="entry name" value="Carboxyl_trans"/>
    <property type="match status" value="1"/>
</dbReference>
<reference evidence="8" key="1">
    <citation type="journal article" date="2021" name="PeerJ">
        <title>Extensive microbial diversity within the chicken gut microbiome revealed by metagenomics and culture.</title>
        <authorList>
            <person name="Gilroy R."/>
            <person name="Ravi A."/>
            <person name="Getino M."/>
            <person name="Pursley I."/>
            <person name="Horton D.L."/>
            <person name="Alikhan N.F."/>
            <person name="Baker D."/>
            <person name="Gharbi K."/>
            <person name="Hall N."/>
            <person name="Watson M."/>
            <person name="Adriaenssens E.M."/>
            <person name="Foster-Nyarko E."/>
            <person name="Jarju S."/>
            <person name="Secka A."/>
            <person name="Antonio M."/>
            <person name="Oren A."/>
            <person name="Chaudhuri R.R."/>
            <person name="La Ragione R."/>
            <person name="Hildebrand F."/>
            <person name="Pallen M.J."/>
        </authorList>
    </citation>
    <scope>NUCLEOTIDE SEQUENCE</scope>
    <source>
        <strain evidence="8">ChiHjej13B12-4958</strain>
    </source>
</reference>
<dbReference type="GO" id="GO:0003989">
    <property type="term" value="F:acetyl-CoA carboxylase activity"/>
    <property type="evidence" value="ECO:0007669"/>
    <property type="project" value="TreeGrafter"/>
</dbReference>
<dbReference type="Gene3D" id="3.90.226.10">
    <property type="entry name" value="2-enoyl-CoA Hydratase, Chain A, domain 1"/>
    <property type="match status" value="1"/>
</dbReference>
<evidence type="ECO:0000313" key="8">
    <source>
        <dbReference type="EMBL" id="HJC85804.1"/>
    </source>
</evidence>
<dbReference type="PANTHER" id="PTHR42995">
    <property type="entry name" value="ACETYL-COENZYME A CARBOXYLASE CARBOXYL TRANSFERASE SUBUNIT BETA, CHLOROPLASTIC"/>
    <property type="match status" value="1"/>
</dbReference>
<comment type="caution">
    <text evidence="8">The sequence shown here is derived from an EMBL/GenBank/DDBJ whole genome shotgun (WGS) entry which is preliminary data.</text>
</comment>
<keyword evidence="4" id="KW-0808">Transferase</keyword>
<dbReference type="InterPro" id="IPR017556">
    <property type="entry name" value="Malonate_beta"/>
</dbReference>